<organism evidence="1 2">
    <name type="scientific">Caerostris extrusa</name>
    <name type="common">Bark spider</name>
    <name type="synonym">Caerostris bankana</name>
    <dbReference type="NCBI Taxonomy" id="172846"/>
    <lineage>
        <taxon>Eukaryota</taxon>
        <taxon>Metazoa</taxon>
        <taxon>Ecdysozoa</taxon>
        <taxon>Arthropoda</taxon>
        <taxon>Chelicerata</taxon>
        <taxon>Arachnida</taxon>
        <taxon>Araneae</taxon>
        <taxon>Araneomorphae</taxon>
        <taxon>Entelegynae</taxon>
        <taxon>Araneoidea</taxon>
        <taxon>Araneidae</taxon>
        <taxon>Caerostris</taxon>
    </lineage>
</organism>
<dbReference type="AlphaFoldDB" id="A0AAV4MBL5"/>
<keyword evidence="2" id="KW-1185">Reference proteome</keyword>
<proteinExistence type="predicted"/>
<dbReference type="Proteomes" id="UP001054945">
    <property type="component" value="Unassembled WGS sequence"/>
</dbReference>
<protein>
    <submittedName>
        <fullName evidence="1">Uncharacterized protein</fullName>
    </submittedName>
</protein>
<reference evidence="1 2" key="1">
    <citation type="submission" date="2021-06" db="EMBL/GenBank/DDBJ databases">
        <title>Caerostris extrusa draft genome.</title>
        <authorList>
            <person name="Kono N."/>
            <person name="Arakawa K."/>
        </authorList>
    </citation>
    <scope>NUCLEOTIDE SEQUENCE [LARGE SCALE GENOMIC DNA]</scope>
</reference>
<evidence type="ECO:0000313" key="2">
    <source>
        <dbReference type="Proteomes" id="UP001054945"/>
    </source>
</evidence>
<comment type="caution">
    <text evidence="1">The sequence shown here is derived from an EMBL/GenBank/DDBJ whole genome shotgun (WGS) entry which is preliminary data.</text>
</comment>
<evidence type="ECO:0000313" key="1">
    <source>
        <dbReference type="EMBL" id="GIX68801.1"/>
    </source>
</evidence>
<gene>
    <name evidence="1" type="ORF">CEXT_646381</name>
</gene>
<dbReference type="EMBL" id="BPLR01002001">
    <property type="protein sequence ID" value="GIX68801.1"/>
    <property type="molecule type" value="Genomic_DNA"/>
</dbReference>
<accession>A0AAV4MBL5</accession>
<sequence>MSALSNVGDRSTLNPAMFYIVFLLPCHPCPYGSQTRDDNIVKIYAAAPNKPRCYIIQISYTQIVDVACYKKLLKFKCDFRKRNPTYISSSTDSNFPCDTAKAAKDDDRNAVEDEDMKNGPVIDEKGKAITAIYFEQSARLRSS</sequence>
<name>A0AAV4MBL5_CAEEX</name>